<evidence type="ECO:0000313" key="6">
    <source>
        <dbReference type="Proteomes" id="UP001212997"/>
    </source>
</evidence>
<dbReference type="InterPro" id="IPR035800">
    <property type="entry name" value="Sla1_SH3_1"/>
</dbReference>
<dbReference type="PANTHER" id="PTHR15735">
    <property type="entry name" value="FCH AND DOUBLE SH3 DOMAINS PROTEIN"/>
    <property type="match status" value="1"/>
</dbReference>
<feature type="region of interest" description="Disordered" evidence="3">
    <location>
        <begin position="266"/>
        <end position="360"/>
    </location>
</feature>
<dbReference type="CDD" id="cd00174">
    <property type="entry name" value="SH3"/>
    <property type="match status" value="2"/>
</dbReference>
<dbReference type="Pfam" id="PF24081">
    <property type="entry name" value="PH_SLA1"/>
    <property type="match status" value="1"/>
</dbReference>
<feature type="domain" description="SH3" evidence="4">
    <location>
        <begin position="73"/>
        <end position="134"/>
    </location>
</feature>
<reference evidence="5" key="1">
    <citation type="submission" date="2022-07" db="EMBL/GenBank/DDBJ databases">
        <title>Genome Sequence of Physisporinus lineatus.</title>
        <authorList>
            <person name="Buettner E."/>
        </authorList>
    </citation>
    <scope>NUCLEOTIDE SEQUENCE</scope>
    <source>
        <strain evidence="5">VT162</strain>
    </source>
</reference>
<dbReference type="PROSITE" id="PS50002">
    <property type="entry name" value="SH3"/>
    <property type="match status" value="2"/>
</dbReference>
<dbReference type="InterPro" id="IPR001452">
    <property type="entry name" value="SH3_domain"/>
</dbReference>
<dbReference type="Pfam" id="PF00018">
    <property type="entry name" value="SH3_1"/>
    <property type="match status" value="1"/>
</dbReference>
<dbReference type="Gene3D" id="2.30.30.40">
    <property type="entry name" value="SH3 Domains"/>
    <property type="match status" value="2"/>
</dbReference>
<protein>
    <recommendedName>
        <fullName evidence="4">SH3 domain-containing protein</fullName>
    </recommendedName>
</protein>
<accession>A0AAD5YBT1</accession>
<dbReference type="PRINTS" id="PR00452">
    <property type="entry name" value="SH3DOMAIN"/>
</dbReference>
<dbReference type="CDD" id="cd11773">
    <property type="entry name" value="SH3_Sla1p_1"/>
    <property type="match status" value="1"/>
</dbReference>
<evidence type="ECO:0000259" key="4">
    <source>
        <dbReference type="PROSITE" id="PS50002"/>
    </source>
</evidence>
<gene>
    <name evidence="5" type="ORF">NLI96_g8680</name>
</gene>
<dbReference type="AlphaFoldDB" id="A0AAD5YBT1"/>
<dbReference type="Proteomes" id="UP001212997">
    <property type="component" value="Unassembled WGS sequence"/>
</dbReference>
<evidence type="ECO:0000256" key="3">
    <source>
        <dbReference type="SAM" id="MobiDB-lite"/>
    </source>
</evidence>
<feature type="compositionally biased region" description="Basic and acidic residues" evidence="3">
    <location>
        <begin position="321"/>
        <end position="336"/>
    </location>
</feature>
<feature type="region of interest" description="Disordered" evidence="3">
    <location>
        <begin position="125"/>
        <end position="169"/>
    </location>
</feature>
<name>A0AAD5YBT1_9APHY</name>
<dbReference type="SUPFAM" id="SSF50044">
    <property type="entry name" value="SH3-domain"/>
    <property type="match status" value="3"/>
</dbReference>
<evidence type="ECO:0000256" key="1">
    <source>
        <dbReference type="ARBA" id="ARBA00022443"/>
    </source>
</evidence>
<dbReference type="InterPro" id="IPR056996">
    <property type="entry name" value="PH_SLA1"/>
</dbReference>
<proteinExistence type="predicted"/>
<dbReference type="SMART" id="SM00326">
    <property type="entry name" value="SH3"/>
    <property type="match status" value="2"/>
</dbReference>
<keyword evidence="6" id="KW-1185">Reference proteome</keyword>
<dbReference type="InterPro" id="IPR036028">
    <property type="entry name" value="SH3-like_dom_sf"/>
</dbReference>
<evidence type="ECO:0000256" key="2">
    <source>
        <dbReference type="PROSITE-ProRule" id="PRU00192"/>
    </source>
</evidence>
<evidence type="ECO:0000313" key="5">
    <source>
        <dbReference type="EMBL" id="KAJ3479992.1"/>
    </source>
</evidence>
<dbReference type="Pfam" id="PF14604">
    <property type="entry name" value="SH3_9"/>
    <property type="match status" value="1"/>
</dbReference>
<dbReference type="EMBL" id="JANAWD010000403">
    <property type="protein sequence ID" value="KAJ3479992.1"/>
    <property type="molecule type" value="Genomic_DNA"/>
</dbReference>
<keyword evidence="1 2" id="KW-0728">SH3 domain</keyword>
<sequence>MASEDHYLAVLKASFDYEPQDDADDELAIKENQILFLIERTDDSWWKVKLKTDTPDEQGATGLVPAAYVEEAERISIAKVLYDYQADQPTELTVQEDEILHVYEKDDGWLLVQSQKPGGGVGYVPENYTEETSDEGDAQETPAPSAPSRIVIPDSPPRPEYVDPAERVGSNRVQADDIQTWAVSEVDKKGKKKKGTLGIGNGAIFFASESDKTPVQKWQMTDIESHRIEKNKHVHIDIEGSNATHLHFHAGSKDTAEAIVKKLESSKALSAPAPSSPQAGPSNSRPSPPPEIERPRSAVPKAVHFDDAEPVIIPDEEEEEEHHAPPPRAERPRYVPEPDPEPEPEPVPAPRAAARVTRRDDDEEYATALYDFTADGDDELTITRENNWWFLTRILMNGGKSGTSVVWKVSFLLNMLRYVSDITFAFIGFKCSVIIIA</sequence>
<organism evidence="5 6">
    <name type="scientific">Meripilus lineatus</name>
    <dbReference type="NCBI Taxonomy" id="2056292"/>
    <lineage>
        <taxon>Eukaryota</taxon>
        <taxon>Fungi</taxon>
        <taxon>Dikarya</taxon>
        <taxon>Basidiomycota</taxon>
        <taxon>Agaricomycotina</taxon>
        <taxon>Agaricomycetes</taxon>
        <taxon>Polyporales</taxon>
        <taxon>Meripilaceae</taxon>
        <taxon>Meripilus</taxon>
    </lineage>
</organism>
<comment type="caution">
    <text evidence="5">The sequence shown here is derived from an EMBL/GenBank/DDBJ whole genome shotgun (WGS) entry which is preliminary data.</text>
</comment>
<dbReference type="PANTHER" id="PTHR15735:SF21">
    <property type="entry name" value="PROTEIN NERVOUS WRECK"/>
    <property type="match status" value="1"/>
</dbReference>
<feature type="compositionally biased region" description="Acidic residues" evidence="3">
    <location>
        <begin position="128"/>
        <end position="138"/>
    </location>
</feature>
<feature type="domain" description="SH3" evidence="4">
    <location>
        <begin position="6"/>
        <end position="71"/>
    </location>
</feature>
<feature type="compositionally biased region" description="Low complexity" evidence="3">
    <location>
        <begin position="266"/>
        <end position="285"/>
    </location>
</feature>